<keyword evidence="8" id="KW-0336">GPI-anchor</keyword>
<evidence type="ECO:0000256" key="30">
    <source>
        <dbReference type="RuleBase" id="RU003947"/>
    </source>
</evidence>
<evidence type="ECO:0000256" key="14">
    <source>
        <dbReference type="ARBA" id="ARBA00022842"/>
    </source>
</evidence>
<evidence type="ECO:0000256" key="27">
    <source>
        <dbReference type="PIRSR" id="PIRSR601952-1"/>
    </source>
</evidence>
<keyword evidence="10" id="KW-0732">Signal</keyword>
<dbReference type="GO" id="GO:0031214">
    <property type="term" value="P:biomineral tissue development"/>
    <property type="evidence" value="ECO:0007669"/>
    <property type="project" value="UniProtKB-KW"/>
</dbReference>
<feature type="binding site" evidence="28">
    <location>
        <position position="310"/>
    </location>
    <ligand>
        <name>Zn(2+)</name>
        <dbReference type="ChEBI" id="CHEBI:29105"/>
        <label>2</label>
    </ligand>
</feature>
<keyword evidence="9 28" id="KW-0479">Metal-binding</keyword>
<feature type="binding site" evidence="28">
    <location>
        <position position="33"/>
    </location>
    <ligand>
        <name>Mg(2+)</name>
        <dbReference type="ChEBI" id="CHEBI:18420"/>
    </ligand>
</feature>
<name>A0A8S3ZXJ2_9EUPU</name>
<proteinExistence type="inferred from homology"/>
<comment type="caution">
    <text evidence="31">The sequence shown here is derived from an EMBL/GenBank/DDBJ whole genome shotgun (WGS) entry which is preliminary data.</text>
</comment>
<comment type="catalytic activity">
    <reaction evidence="22">
        <text>diphosphate + H2O = 2 phosphate + H(+)</text>
        <dbReference type="Rhea" id="RHEA:24576"/>
        <dbReference type="ChEBI" id="CHEBI:15377"/>
        <dbReference type="ChEBI" id="CHEBI:15378"/>
        <dbReference type="ChEBI" id="CHEBI:33019"/>
        <dbReference type="ChEBI" id="CHEBI:43474"/>
    </reaction>
    <physiologicalReaction direction="left-to-right" evidence="22">
        <dbReference type="Rhea" id="RHEA:24577"/>
    </physiologicalReaction>
</comment>
<keyword evidence="15" id="KW-0472">Membrane</keyword>
<keyword evidence="18" id="KW-0449">Lipoprotein</keyword>
<evidence type="ECO:0000256" key="17">
    <source>
        <dbReference type="ARBA" id="ARBA00023180"/>
    </source>
</evidence>
<feature type="binding site" evidence="28">
    <location>
        <position position="33"/>
    </location>
    <ligand>
        <name>Zn(2+)</name>
        <dbReference type="ChEBI" id="CHEBI:29105"/>
        <label>2</label>
    </ligand>
</feature>
<evidence type="ECO:0000256" key="28">
    <source>
        <dbReference type="PIRSR" id="PIRSR601952-2"/>
    </source>
</evidence>
<feature type="active site" description="Phosphoserine intermediate" evidence="27">
    <location>
        <position position="83"/>
    </location>
</feature>
<evidence type="ECO:0000256" key="1">
    <source>
        <dbReference type="ARBA" id="ARBA00001913"/>
    </source>
</evidence>
<dbReference type="Gene3D" id="3.40.720.10">
    <property type="entry name" value="Alkaline Phosphatase, subunit A"/>
    <property type="match status" value="1"/>
</dbReference>
<dbReference type="InterPro" id="IPR017850">
    <property type="entry name" value="Alkaline_phosphatase_core_sf"/>
</dbReference>
<evidence type="ECO:0000256" key="22">
    <source>
        <dbReference type="ARBA" id="ARBA00048097"/>
    </source>
</evidence>
<dbReference type="SUPFAM" id="SSF53649">
    <property type="entry name" value="Alkaline phosphatase-like"/>
    <property type="match status" value="1"/>
</dbReference>
<dbReference type="PANTHER" id="PTHR11596:SF74">
    <property type="entry name" value="ALKALINE PHOSPHATASE, TISSUE-NONSPECIFIC ISOZYME"/>
    <property type="match status" value="1"/>
</dbReference>
<dbReference type="SMART" id="SM00098">
    <property type="entry name" value="alkPPc"/>
    <property type="match status" value="1"/>
</dbReference>
<dbReference type="OrthoDB" id="5818554at2759"/>
<dbReference type="PRINTS" id="PR00113">
    <property type="entry name" value="ALKPHPHTASE"/>
</dbReference>
<evidence type="ECO:0000256" key="13">
    <source>
        <dbReference type="ARBA" id="ARBA00022837"/>
    </source>
</evidence>
<evidence type="ECO:0000256" key="5">
    <source>
        <dbReference type="ARBA" id="ARBA00022475"/>
    </source>
</evidence>
<comment type="catalytic activity">
    <reaction evidence="20">
        <text>AMP + H2O = adenosine + phosphate</text>
        <dbReference type="Rhea" id="RHEA:29375"/>
        <dbReference type="ChEBI" id="CHEBI:15377"/>
        <dbReference type="ChEBI" id="CHEBI:16335"/>
        <dbReference type="ChEBI" id="CHEBI:43474"/>
        <dbReference type="ChEBI" id="CHEBI:456215"/>
    </reaction>
    <physiologicalReaction direction="left-to-right" evidence="20">
        <dbReference type="Rhea" id="RHEA:29376"/>
    </physiologicalReaction>
</comment>
<feature type="binding site" evidence="28">
    <location>
        <position position="146"/>
    </location>
    <ligand>
        <name>Mg(2+)</name>
        <dbReference type="ChEBI" id="CHEBI:18420"/>
    </ligand>
</feature>
<comment type="catalytic activity">
    <reaction evidence="25">
        <text>pyridoxal 5'-phosphate + H2O = pyridoxal + phosphate</text>
        <dbReference type="Rhea" id="RHEA:20533"/>
        <dbReference type="ChEBI" id="CHEBI:15377"/>
        <dbReference type="ChEBI" id="CHEBI:17310"/>
        <dbReference type="ChEBI" id="CHEBI:43474"/>
        <dbReference type="ChEBI" id="CHEBI:597326"/>
    </reaction>
    <physiologicalReaction direction="left-to-right" evidence="25">
        <dbReference type="Rhea" id="RHEA:20534"/>
    </physiologicalReaction>
</comment>
<dbReference type="EMBL" id="CAJHNH020007168">
    <property type="protein sequence ID" value="CAG5134427.1"/>
    <property type="molecule type" value="Genomic_DNA"/>
</dbReference>
<dbReference type="CDD" id="cd16012">
    <property type="entry name" value="ALP"/>
    <property type="match status" value="1"/>
</dbReference>
<keyword evidence="14 28" id="KW-0460">Magnesium</keyword>
<evidence type="ECO:0000256" key="20">
    <source>
        <dbReference type="ARBA" id="ARBA00036923"/>
    </source>
</evidence>
<gene>
    <name evidence="31" type="ORF">CUNI_LOCUS19985</name>
</gene>
<evidence type="ECO:0000256" key="9">
    <source>
        <dbReference type="ARBA" id="ARBA00022723"/>
    </source>
</evidence>
<evidence type="ECO:0000256" key="24">
    <source>
        <dbReference type="ARBA" id="ARBA00048929"/>
    </source>
</evidence>
<dbReference type="GO" id="GO:0005886">
    <property type="term" value="C:plasma membrane"/>
    <property type="evidence" value="ECO:0007669"/>
    <property type="project" value="UniProtKB-SubCell"/>
</dbReference>
<reference evidence="31" key="1">
    <citation type="submission" date="2021-04" db="EMBL/GenBank/DDBJ databases">
        <authorList>
            <consortium name="Molecular Ecology Group"/>
        </authorList>
    </citation>
    <scope>NUCLEOTIDE SEQUENCE</scope>
</reference>
<dbReference type="GO" id="GO:0004035">
    <property type="term" value="F:alkaline phosphatase activity"/>
    <property type="evidence" value="ECO:0007669"/>
    <property type="project" value="UniProtKB-EC"/>
</dbReference>
<accession>A0A8S3ZXJ2</accession>
<sequence>PTYWYELAEDELRSTLEERQMGVARNVILFLGDGMGVSTVTAGRILAGQMLDKKGEEHKLSFDSFPYTGLSKTYNTDSQITDSAASATAFLCGIKTNQGLLGLSASAQRGMCNTTQNAHVDSILRWSSTAGKSTGIVTTTRITHATPAGAYAHSADRDWETDRAIPDSEKACEDIALQLITRNSDINVILGGGRGAFYPDGVPDPDPDPKFNTNKTSRTDGRNLIEEWKLDKRNKMASHRFVYDKQGLDEVNVAETDFLLGLFKQGHMSYEIDRNKTTEPSLSDMVEKAIGILSKNDKGFFLLVEGGRIDHGHHDNRASRSLHEVVELAEAVEMATKLTSKSDTLTVVTADHSHVFNIAGYASRGNPILAVSDIFGDVNLKATDKMPYTTILYGNGPGYNSTRQNLTYVDTEDKEYVYQSAVPMNSETHGGEDVAIYAKGPQSFLYTGVHEQSYIPIVMAYASCVGPFAEGKKPCAREFTKLIPTTECVSRWLF</sequence>
<evidence type="ECO:0000256" key="25">
    <source>
        <dbReference type="ARBA" id="ARBA00049444"/>
    </source>
</evidence>
<organism evidence="31 32">
    <name type="scientific">Candidula unifasciata</name>
    <dbReference type="NCBI Taxonomy" id="100452"/>
    <lineage>
        <taxon>Eukaryota</taxon>
        <taxon>Metazoa</taxon>
        <taxon>Spiralia</taxon>
        <taxon>Lophotrochozoa</taxon>
        <taxon>Mollusca</taxon>
        <taxon>Gastropoda</taxon>
        <taxon>Heterobranchia</taxon>
        <taxon>Euthyneura</taxon>
        <taxon>Panpulmonata</taxon>
        <taxon>Eupulmonata</taxon>
        <taxon>Stylommatophora</taxon>
        <taxon>Helicina</taxon>
        <taxon>Helicoidea</taxon>
        <taxon>Geomitridae</taxon>
        <taxon>Candidula</taxon>
    </lineage>
</organism>
<evidence type="ECO:0000256" key="10">
    <source>
        <dbReference type="ARBA" id="ARBA00022729"/>
    </source>
</evidence>
<feature type="binding site" evidence="28">
    <location>
        <position position="314"/>
    </location>
    <ligand>
        <name>Zn(2+)</name>
        <dbReference type="ChEBI" id="CHEBI:29105"/>
        <label>2</label>
    </ligand>
</feature>
<dbReference type="FunFam" id="3.40.720.10:FF:000008">
    <property type="entry name" value="Alkaline phosphatase"/>
    <property type="match status" value="1"/>
</dbReference>
<evidence type="ECO:0000256" key="21">
    <source>
        <dbReference type="ARBA" id="ARBA00037828"/>
    </source>
</evidence>
<comment type="catalytic activity">
    <reaction evidence="23">
        <text>ATP + H2O = ADP + phosphate + H(+)</text>
        <dbReference type="Rhea" id="RHEA:13065"/>
        <dbReference type="ChEBI" id="CHEBI:15377"/>
        <dbReference type="ChEBI" id="CHEBI:15378"/>
        <dbReference type="ChEBI" id="CHEBI:30616"/>
        <dbReference type="ChEBI" id="CHEBI:43474"/>
        <dbReference type="ChEBI" id="CHEBI:456216"/>
    </reaction>
    <physiologicalReaction direction="left-to-right" evidence="23">
        <dbReference type="Rhea" id="RHEA:13066"/>
    </physiologicalReaction>
</comment>
<comment type="subcellular location">
    <subcellularLocation>
        <location evidence="2">Cell membrane</location>
        <topology evidence="2">Lipid-anchor</topology>
        <topology evidence="2">GPI-anchor</topology>
    </subcellularLocation>
    <subcellularLocation>
        <location evidence="21">Extracellular vesicle membrane</location>
        <topology evidence="21">Lipid-anchor</topology>
        <topology evidence="21">GPI-anchor</topology>
    </subcellularLocation>
</comment>
<comment type="cofactor">
    <cofactor evidence="1">
        <name>Ca(2+)</name>
        <dbReference type="ChEBI" id="CHEBI:29108"/>
    </cofactor>
</comment>
<keyword evidence="32" id="KW-1185">Reference proteome</keyword>
<dbReference type="Proteomes" id="UP000678393">
    <property type="component" value="Unassembled WGS sequence"/>
</dbReference>
<evidence type="ECO:0000256" key="4">
    <source>
        <dbReference type="ARBA" id="ARBA00011738"/>
    </source>
</evidence>
<evidence type="ECO:0000256" key="3">
    <source>
        <dbReference type="ARBA" id="ARBA00005984"/>
    </source>
</evidence>
<feature type="binding site" evidence="28">
    <location>
        <position position="352"/>
    </location>
    <ligand>
        <name>Zn(2+)</name>
        <dbReference type="ChEBI" id="CHEBI:29105"/>
        <label>2</label>
    </ligand>
</feature>
<dbReference type="Pfam" id="PF00245">
    <property type="entry name" value="Alk_phosphatase"/>
    <property type="match status" value="1"/>
</dbReference>
<dbReference type="EC" id="3.1.3.1" evidence="30"/>
<dbReference type="InterPro" id="IPR018299">
    <property type="entry name" value="Alkaline_phosphatase_AS"/>
</dbReference>
<evidence type="ECO:0000256" key="19">
    <source>
        <dbReference type="ARBA" id="ARBA00036105"/>
    </source>
</evidence>
<keyword evidence="6" id="KW-0597">Phosphoprotein</keyword>
<comment type="subunit">
    <text evidence="4">Homodimer.</text>
</comment>
<keyword evidence="13" id="KW-0106">Calcium</keyword>
<evidence type="ECO:0000256" key="7">
    <source>
        <dbReference type="ARBA" id="ARBA00022591"/>
    </source>
</evidence>
<dbReference type="GO" id="GO:0098552">
    <property type="term" value="C:side of membrane"/>
    <property type="evidence" value="ECO:0007669"/>
    <property type="project" value="UniProtKB-KW"/>
</dbReference>
<evidence type="ECO:0000256" key="8">
    <source>
        <dbReference type="ARBA" id="ARBA00022622"/>
    </source>
</evidence>
<feature type="non-terminal residue" evidence="31">
    <location>
        <position position="494"/>
    </location>
</feature>
<dbReference type="PANTHER" id="PTHR11596">
    <property type="entry name" value="ALKALINE PHOSPHATASE"/>
    <property type="match status" value="1"/>
</dbReference>
<feature type="binding site" evidence="28">
    <location>
        <position position="351"/>
    </location>
    <ligand>
        <name>Zn(2+)</name>
        <dbReference type="ChEBI" id="CHEBI:29105"/>
        <label>2</label>
    </ligand>
</feature>
<evidence type="ECO:0000256" key="16">
    <source>
        <dbReference type="ARBA" id="ARBA00023157"/>
    </source>
</evidence>
<comment type="cofactor">
    <cofactor evidence="28">
        <name>Mg(2+)</name>
        <dbReference type="ChEBI" id="CHEBI:18420"/>
    </cofactor>
    <text evidence="28">Binds 1 Mg(2+) ion.</text>
</comment>
<keyword evidence="7" id="KW-0091">Biomineralization</keyword>
<comment type="similarity">
    <text evidence="3 29">Belongs to the alkaline phosphatase family.</text>
</comment>
<feature type="binding site" evidence="28">
    <location>
        <position position="429"/>
    </location>
    <ligand>
        <name>Zn(2+)</name>
        <dbReference type="ChEBI" id="CHEBI:29105"/>
        <label>2</label>
    </ligand>
</feature>
<evidence type="ECO:0000313" key="32">
    <source>
        <dbReference type="Proteomes" id="UP000678393"/>
    </source>
</evidence>
<dbReference type="PROSITE" id="PS00123">
    <property type="entry name" value="ALKALINE_PHOSPHATASE"/>
    <property type="match status" value="1"/>
</dbReference>
<evidence type="ECO:0000256" key="15">
    <source>
        <dbReference type="ARBA" id="ARBA00023136"/>
    </source>
</evidence>
<dbReference type="GO" id="GO:0046872">
    <property type="term" value="F:metal ion binding"/>
    <property type="evidence" value="ECO:0007669"/>
    <property type="project" value="UniProtKB-KW"/>
</dbReference>
<evidence type="ECO:0000256" key="6">
    <source>
        <dbReference type="ARBA" id="ARBA00022553"/>
    </source>
</evidence>
<dbReference type="AlphaFoldDB" id="A0A8S3ZXJ2"/>
<keyword evidence="11 30" id="KW-0378">Hydrolase</keyword>
<keyword evidence="5" id="KW-1003">Cell membrane</keyword>
<evidence type="ECO:0000313" key="31">
    <source>
        <dbReference type="EMBL" id="CAG5134427.1"/>
    </source>
</evidence>
<protein>
    <recommendedName>
        <fullName evidence="30">Alkaline phosphatase</fullName>
        <ecNumber evidence="30">3.1.3.1</ecNumber>
    </recommendedName>
</protein>
<keyword evidence="12 28" id="KW-0862">Zinc</keyword>
<evidence type="ECO:0000256" key="23">
    <source>
        <dbReference type="ARBA" id="ARBA00048778"/>
    </source>
</evidence>
<keyword evidence="17" id="KW-0325">Glycoprotein</keyword>
<evidence type="ECO:0000256" key="26">
    <source>
        <dbReference type="ARBA" id="ARBA00049526"/>
    </source>
</evidence>
<evidence type="ECO:0000256" key="12">
    <source>
        <dbReference type="ARBA" id="ARBA00022833"/>
    </source>
</evidence>
<keyword evidence="16" id="KW-1015">Disulfide bond</keyword>
<evidence type="ECO:0000256" key="29">
    <source>
        <dbReference type="RuleBase" id="RU003946"/>
    </source>
</evidence>
<dbReference type="InterPro" id="IPR001952">
    <property type="entry name" value="Alkaline_phosphatase"/>
</dbReference>
<comment type="catalytic activity">
    <reaction evidence="19">
        <text>a phosphate monoester + H2O = an alcohol + phosphate</text>
        <dbReference type="Rhea" id="RHEA:15017"/>
        <dbReference type="ChEBI" id="CHEBI:15377"/>
        <dbReference type="ChEBI" id="CHEBI:30879"/>
        <dbReference type="ChEBI" id="CHEBI:43474"/>
        <dbReference type="ChEBI" id="CHEBI:67140"/>
        <dbReference type="EC" id="3.1.3.1"/>
    </reaction>
    <physiologicalReaction direction="left-to-right" evidence="19">
        <dbReference type="Rhea" id="RHEA:15018"/>
    </physiologicalReaction>
</comment>
<evidence type="ECO:0000256" key="18">
    <source>
        <dbReference type="ARBA" id="ARBA00023288"/>
    </source>
</evidence>
<feature type="binding site" evidence="28">
    <location>
        <position position="305"/>
    </location>
    <ligand>
        <name>Mg(2+)</name>
        <dbReference type="ChEBI" id="CHEBI:18420"/>
    </ligand>
</feature>
<comment type="cofactor">
    <cofactor evidence="28">
        <name>Zn(2+)</name>
        <dbReference type="ChEBI" id="CHEBI:29105"/>
    </cofactor>
    <text evidence="28">Binds 2 Zn(2+) ions.</text>
</comment>
<comment type="catalytic activity">
    <reaction evidence="26">
        <text>ADP + H2O = AMP + phosphate + H(+)</text>
        <dbReference type="Rhea" id="RHEA:61436"/>
        <dbReference type="ChEBI" id="CHEBI:15377"/>
        <dbReference type="ChEBI" id="CHEBI:15378"/>
        <dbReference type="ChEBI" id="CHEBI:43474"/>
        <dbReference type="ChEBI" id="CHEBI:456215"/>
        <dbReference type="ChEBI" id="CHEBI:456216"/>
    </reaction>
    <physiologicalReaction direction="left-to-right" evidence="26">
        <dbReference type="Rhea" id="RHEA:61437"/>
    </physiologicalReaction>
</comment>
<comment type="catalytic activity">
    <reaction evidence="24">
        <text>phosphoethanolamine + H2O = ethanolamine + phosphate</text>
        <dbReference type="Rhea" id="RHEA:16089"/>
        <dbReference type="ChEBI" id="CHEBI:15377"/>
        <dbReference type="ChEBI" id="CHEBI:43474"/>
        <dbReference type="ChEBI" id="CHEBI:57603"/>
        <dbReference type="ChEBI" id="CHEBI:58190"/>
    </reaction>
    <physiologicalReaction direction="left-to-right" evidence="24">
        <dbReference type="Rhea" id="RHEA:16090"/>
    </physiologicalReaction>
</comment>
<feature type="binding site" evidence="28">
    <location>
        <position position="144"/>
    </location>
    <ligand>
        <name>Mg(2+)</name>
        <dbReference type="ChEBI" id="CHEBI:18420"/>
    </ligand>
</feature>
<evidence type="ECO:0000256" key="2">
    <source>
        <dbReference type="ARBA" id="ARBA00004609"/>
    </source>
</evidence>
<evidence type="ECO:0000256" key="11">
    <source>
        <dbReference type="ARBA" id="ARBA00022801"/>
    </source>
</evidence>